<keyword evidence="4" id="KW-0547">Nucleotide-binding</keyword>
<feature type="transmembrane region" description="Helical" evidence="8">
    <location>
        <begin position="157"/>
        <end position="177"/>
    </location>
</feature>
<dbReference type="PROSITE" id="PS50929">
    <property type="entry name" value="ABC_TM1F"/>
    <property type="match status" value="1"/>
</dbReference>
<dbReference type="InterPro" id="IPR003439">
    <property type="entry name" value="ABC_transporter-like_ATP-bd"/>
</dbReference>
<evidence type="ECO:0000313" key="12">
    <source>
        <dbReference type="Proteomes" id="UP000034803"/>
    </source>
</evidence>
<evidence type="ECO:0000259" key="10">
    <source>
        <dbReference type="PROSITE" id="PS50929"/>
    </source>
</evidence>
<dbReference type="InterPro" id="IPR039421">
    <property type="entry name" value="Type_1_exporter"/>
</dbReference>
<protein>
    <submittedName>
        <fullName evidence="11">Xenobiotic-transporting ATPase</fullName>
    </submittedName>
</protein>
<dbReference type="InterPro" id="IPR036640">
    <property type="entry name" value="ABC1_TM_sf"/>
</dbReference>
<keyword evidence="3 8" id="KW-0812">Transmembrane</keyword>
<evidence type="ECO:0000256" key="4">
    <source>
        <dbReference type="ARBA" id="ARBA00022741"/>
    </source>
</evidence>
<feature type="domain" description="ABC transporter" evidence="9">
    <location>
        <begin position="335"/>
        <end position="572"/>
    </location>
</feature>
<dbReference type="InterPro" id="IPR017871">
    <property type="entry name" value="ABC_transporter-like_CS"/>
</dbReference>
<feature type="transmembrane region" description="Helical" evidence="8">
    <location>
        <begin position="241"/>
        <end position="262"/>
    </location>
</feature>
<proteinExistence type="predicted"/>
<evidence type="ECO:0000256" key="5">
    <source>
        <dbReference type="ARBA" id="ARBA00022840"/>
    </source>
</evidence>
<dbReference type="GO" id="GO:0016887">
    <property type="term" value="F:ATP hydrolysis activity"/>
    <property type="evidence" value="ECO:0007669"/>
    <property type="project" value="InterPro"/>
</dbReference>
<evidence type="ECO:0000256" key="3">
    <source>
        <dbReference type="ARBA" id="ARBA00022692"/>
    </source>
</evidence>
<dbReference type="PANTHER" id="PTHR24221:SF503">
    <property type="entry name" value="MITOCHONDRIAL POTASSIUM CHANNEL ATP-BINDING SUBUNIT"/>
    <property type="match status" value="1"/>
</dbReference>
<dbReference type="Gene3D" id="3.40.50.300">
    <property type="entry name" value="P-loop containing nucleotide triphosphate hydrolases"/>
    <property type="match status" value="1"/>
</dbReference>
<feature type="transmembrane region" description="Helical" evidence="8">
    <location>
        <begin position="20"/>
        <end position="39"/>
    </location>
</feature>
<reference evidence="11 12" key="1">
    <citation type="journal article" date="2015" name="Nature">
        <title>rRNA introns, odd ribosomes, and small enigmatic genomes across a large radiation of phyla.</title>
        <authorList>
            <person name="Brown C.T."/>
            <person name="Hug L.A."/>
            <person name="Thomas B.C."/>
            <person name="Sharon I."/>
            <person name="Castelle C.J."/>
            <person name="Singh A."/>
            <person name="Wilkins M.J."/>
            <person name="Williams K.H."/>
            <person name="Banfield J.F."/>
        </authorList>
    </citation>
    <scope>NUCLEOTIDE SEQUENCE [LARGE SCALE GENOMIC DNA]</scope>
</reference>
<evidence type="ECO:0000256" key="1">
    <source>
        <dbReference type="ARBA" id="ARBA00004651"/>
    </source>
</evidence>
<feature type="transmembrane region" description="Helical" evidence="8">
    <location>
        <begin position="133"/>
        <end position="151"/>
    </location>
</feature>
<comment type="subcellular location">
    <subcellularLocation>
        <location evidence="1">Cell membrane</location>
        <topology evidence="1">Multi-pass membrane protein</topology>
    </subcellularLocation>
</comment>
<keyword evidence="5" id="KW-0067">ATP-binding</keyword>
<dbReference type="SMART" id="SM00382">
    <property type="entry name" value="AAA"/>
    <property type="match status" value="1"/>
</dbReference>
<evidence type="ECO:0000256" key="6">
    <source>
        <dbReference type="ARBA" id="ARBA00022989"/>
    </source>
</evidence>
<organism evidence="11 12">
    <name type="scientific">Candidatus Woesebacteria bacterium GW2011_GWC2_31_9</name>
    <dbReference type="NCBI Taxonomy" id="1618586"/>
    <lineage>
        <taxon>Bacteria</taxon>
        <taxon>Candidatus Woeseibacteriota</taxon>
    </lineage>
</organism>
<evidence type="ECO:0000256" key="7">
    <source>
        <dbReference type="ARBA" id="ARBA00023136"/>
    </source>
</evidence>
<feature type="domain" description="ABC transmembrane type-1" evidence="10">
    <location>
        <begin position="20"/>
        <end position="301"/>
    </location>
</feature>
<name>A0A0F9Z0R1_9BACT</name>
<dbReference type="GO" id="GO:0005524">
    <property type="term" value="F:ATP binding"/>
    <property type="evidence" value="ECO:0007669"/>
    <property type="project" value="UniProtKB-KW"/>
</dbReference>
<feature type="transmembrane region" description="Helical" evidence="8">
    <location>
        <begin position="59"/>
        <end position="85"/>
    </location>
</feature>
<dbReference type="InterPro" id="IPR003593">
    <property type="entry name" value="AAA+_ATPase"/>
</dbReference>
<evidence type="ECO:0000259" key="9">
    <source>
        <dbReference type="PROSITE" id="PS50893"/>
    </source>
</evidence>
<dbReference type="PROSITE" id="PS00211">
    <property type="entry name" value="ABC_TRANSPORTER_1"/>
    <property type="match status" value="1"/>
</dbReference>
<dbReference type="FunFam" id="3.40.50.300:FF:000287">
    <property type="entry name" value="Multidrug ABC transporter ATP-binding protein"/>
    <property type="match status" value="1"/>
</dbReference>
<sequence length="575" mass="65979">MLKVLRTFYGFIFEKKTIFIVFMFLVLISNILFSINPYFYKLFVDQIPSLNFNNLFKILLIYITVRIFAVISDIATFWVGDVILFKSSIDARVKIFKKVQDLDFAFHTEKSTGSLISSFKRGDSAFFSFFHDIHHRMLSVLISFLVMLYFFAQLNWIIVVLVSASIIIILAVTKLLIANNMNKRKVFNKEEDDISGIITDNLINFETVKLFSKEVWEEKRLKKTFIPWLKALWGYGNSFRLIDATMGTIINISIFFIFLLTINQSVNLKLTIGDFVLITGFLSNFYPKLWDLVWSFRDLAKNYADIEKYFGLLNFDIKVKDPVKPTFKKNVKGLIEFKNVSHSYLGGTKNAICDFSLTINPGESIAFVGKSGSGKTTITKLLMRFFDPIKGKILIDNINIKNFTKATLRGFFGVVPQEPVLFNNTISYNIAYGLSSHRKENKKARMAAKLANIDEFIEKLPLKYETNVGERGIKLSGGQKQRLAIARMIVSNPDIIIFDEATSHLDSESEKLIQEAFWKEAKGKTTIIIAHRLSTIQKADRIVVLDKGKLTEIGNHNDLLKRKGIYKKLWDLQIS</sequence>
<dbReference type="SUPFAM" id="SSF52540">
    <property type="entry name" value="P-loop containing nucleoside triphosphate hydrolases"/>
    <property type="match status" value="1"/>
</dbReference>
<evidence type="ECO:0000256" key="8">
    <source>
        <dbReference type="SAM" id="Phobius"/>
    </source>
</evidence>
<dbReference type="PROSITE" id="PS50893">
    <property type="entry name" value="ABC_TRANSPORTER_2"/>
    <property type="match status" value="1"/>
</dbReference>
<evidence type="ECO:0000313" key="11">
    <source>
        <dbReference type="EMBL" id="KKP32226.1"/>
    </source>
</evidence>
<accession>A0A0F9Z0R1</accession>
<keyword evidence="7 8" id="KW-0472">Membrane</keyword>
<dbReference type="SUPFAM" id="SSF90123">
    <property type="entry name" value="ABC transporter transmembrane region"/>
    <property type="match status" value="1"/>
</dbReference>
<evidence type="ECO:0000256" key="2">
    <source>
        <dbReference type="ARBA" id="ARBA00022448"/>
    </source>
</evidence>
<dbReference type="EMBL" id="LBOI01000001">
    <property type="protein sequence ID" value="KKP32226.1"/>
    <property type="molecule type" value="Genomic_DNA"/>
</dbReference>
<gene>
    <name evidence="11" type="ORF">UR21_C0001G0022</name>
</gene>
<comment type="caution">
    <text evidence="11">The sequence shown here is derived from an EMBL/GenBank/DDBJ whole genome shotgun (WGS) entry which is preliminary data.</text>
</comment>
<dbReference type="AlphaFoldDB" id="A0A0F9Z0R1"/>
<keyword evidence="6 8" id="KW-1133">Transmembrane helix</keyword>
<dbReference type="Proteomes" id="UP000034803">
    <property type="component" value="Unassembled WGS sequence"/>
</dbReference>
<dbReference type="Pfam" id="PF00664">
    <property type="entry name" value="ABC_membrane"/>
    <property type="match status" value="1"/>
</dbReference>
<dbReference type="GO" id="GO:0140359">
    <property type="term" value="F:ABC-type transporter activity"/>
    <property type="evidence" value="ECO:0007669"/>
    <property type="project" value="InterPro"/>
</dbReference>
<dbReference type="Pfam" id="PF00005">
    <property type="entry name" value="ABC_tran"/>
    <property type="match status" value="1"/>
</dbReference>
<dbReference type="InterPro" id="IPR027417">
    <property type="entry name" value="P-loop_NTPase"/>
</dbReference>
<dbReference type="PATRIC" id="fig|1618586.3.peg.23"/>
<dbReference type="GO" id="GO:0005886">
    <property type="term" value="C:plasma membrane"/>
    <property type="evidence" value="ECO:0007669"/>
    <property type="project" value="UniProtKB-SubCell"/>
</dbReference>
<dbReference type="PANTHER" id="PTHR24221">
    <property type="entry name" value="ATP-BINDING CASSETTE SUB-FAMILY B"/>
    <property type="match status" value="1"/>
</dbReference>
<keyword evidence="2" id="KW-0813">Transport</keyword>
<dbReference type="Gene3D" id="1.20.1560.10">
    <property type="entry name" value="ABC transporter type 1, transmembrane domain"/>
    <property type="match status" value="1"/>
</dbReference>
<dbReference type="InterPro" id="IPR011527">
    <property type="entry name" value="ABC1_TM_dom"/>
</dbReference>